<comment type="caution">
    <text evidence="2">The sequence shown here is derived from an EMBL/GenBank/DDBJ whole genome shotgun (WGS) entry which is preliminary data.</text>
</comment>
<dbReference type="Pfam" id="PF01261">
    <property type="entry name" value="AP_endonuc_2"/>
    <property type="match status" value="1"/>
</dbReference>
<dbReference type="SUPFAM" id="SSF51658">
    <property type="entry name" value="Xylose isomerase-like"/>
    <property type="match status" value="1"/>
</dbReference>
<dbReference type="GO" id="GO:0016853">
    <property type="term" value="F:isomerase activity"/>
    <property type="evidence" value="ECO:0007669"/>
    <property type="project" value="UniProtKB-KW"/>
</dbReference>
<gene>
    <name evidence="2" type="ORF">QGN17_01655</name>
</gene>
<dbReference type="InterPro" id="IPR036237">
    <property type="entry name" value="Xyl_isomerase-like_sf"/>
</dbReference>
<dbReference type="Gene3D" id="3.20.20.150">
    <property type="entry name" value="Divalent-metal-dependent TIM barrel enzymes"/>
    <property type="match status" value="1"/>
</dbReference>
<name>A0ABT6MWK2_9SPHN</name>
<dbReference type="EMBL" id="JARYGZ010000001">
    <property type="protein sequence ID" value="MDH7637425.1"/>
    <property type="molecule type" value="Genomic_DNA"/>
</dbReference>
<keyword evidence="2" id="KW-0413">Isomerase</keyword>
<evidence type="ECO:0000259" key="1">
    <source>
        <dbReference type="Pfam" id="PF01261"/>
    </source>
</evidence>
<dbReference type="PANTHER" id="PTHR12110:SF48">
    <property type="entry name" value="BLL3656 PROTEIN"/>
    <property type="match status" value="1"/>
</dbReference>
<keyword evidence="3" id="KW-1185">Reference proteome</keyword>
<evidence type="ECO:0000313" key="2">
    <source>
        <dbReference type="EMBL" id="MDH7637425.1"/>
    </source>
</evidence>
<sequence>MTGSRHPISLAAGVLPEFSPQETARAAAAAGYDATGVWVDTAIWTDATTREMRAILADTGLPALDVEVIWLQPGPLADAHRRVIEIGRAIGARHALVVSSDPDDGGTAAKLADLCELAGDDLRVSLEFGLFTEVRTIKQAAAIAARVDHPAIAVLVDPIHLHRSGGTPADVAALDPRLFPYAQYCDAAPIGFDLADRAAIIRDAVDERLLPGDGILPLPAVLEALPHAVPLSIELRSKTLRDGYADPVARARAVAEATRDDLARA</sequence>
<feature type="domain" description="Xylose isomerase-like TIM barrel" evidence="1">
    <location>
        <begin position="25"/>
        <end position="246"/>
    </location>
</feature>
<dbReference type="Proteomes" id="UP001160625">
    <property type="component" value="Unassembled WGS sequence"/>
</dbReference>
<dbReference type="RefSeq" id="WP_281042778.1">
    <property type="nucleotide sequence ID" value="NZ_JARYGZ010000001.1"/>
</dbReference>
<organism evidence="2 3">
    <name type="scientific">Sphingomonas oryzagri</name>
    <dbReference type="NCBI Taxonomy" id="3042314"/>
    <lineage>
        <taxon>Bacteria</taxon>
        <taxon>Pseudomonadati</taxon>
        <taxon>Pseudomonadota</taxon>
        <taxon>Alphaproteobacteria</taxon>
        <taxon>Sphingomonadales</taxon>
        <taxon>Sphingomonadaceae</taxon>
        <taxon>Sphingomonas</taxon>
    </lineage>
</organism>
<proteinExistence type="predicted"/>
<accession>A0ABT6MWK2</accession>
<reference evidence="2" key="1">
    <citation type="submission" date="2023-04" db="EMBL/GenBank/DDBJ databases">
        <title>Sphingomonas sp. MAHUQ-71 isolated from rice field.</title>
        <authorList>
            <person name="Huq M.A."/>
        </authorList>
    </citation>
    <scope>NUCLEOTIDE SEQUENCE</scope>
    <source>
        <strain evidence="2">MAHUQ-71</strain>
    </source>
</reference>
<dbReference type="InterPro" id="IPR013022">
    <property type="entry name" value="Xyl_isomerase-like_TIM-brl"/>
</dbReference>
<dbReference type="InterPro" id="IPR050312">
    <property type="entry name" value="IolE/XylAMocC-like"/>
</dbReference>
<dbReference type="PANTHER" id="PTHR12110">
    <property type="entry name" value="HYDROXYPYRUVATE ISOMERASE"/>
    <property type="match status" value="1"/>
</dbReference>
<protein>
    <submittedName>
        <fullName evidence="2">Sugar phosphate isomerase/epimerase</fullName>
    </submittedName>
</protein>
<evidence type="ECO:0000313" key="3">
    <source>
        <dbReference type="Proteomes" id="UP001160625"/>
    </source>
</evidence>